<evidence type="ECO:0000259" key="10">
    <source>
        <dbReference type="Pfam" id="PF18332"/>
    </source>
</evidence>
<evidence type="ECO:0000313" key="13">
    <source>
        <dbReference type="Proteomes" id="UP000320475"/>
    </source>
</evidence>
<feature type="domain" description="Xrn1 helical" evidence="8">
    <location>
        <begin position="275"/>
        <end position="671"/>
    </location>
</feature>
<dbReference type="CDD" id="cd18673">
    <property type="entry name" value="PIN_XRN1-2-like"/>
    <property type="match status" value="1"/>
</dbReference>
<dbReference type="GO" id="GO:0005634">
    <property type="term" value="C:nucleus"/>
    <property type="evidence" value="ECO:0007669"/>
    <property type="project" value="TreeGrafter"/>
</dbReference>
<dbReference type="EC" id="3.1.13.-" evidence="5"/>
<dbReference type="OrthoDB" id="372487at2759"/>
<dbReference type="Pfam" id="PF18334">
    <property type="entry name" value="XRN1_D2_D3"/>
    <property type="match status" value="1"/>
</dbReference>
<dbReference type="PANTHER" id="PTHR12341:SF7">
    <property type="entry name" value="5'-3' EXORIBONUCLEASE 1"/>
    <property type="match status" value="1"/>
</dbReference>
<dbReference type="Gene3D" id="2.30.30.750">
    <property type="match status" value="1"/>
</dbReference>
<evidence type="ECO:0000313" key="12">
    <source>
        <dbReference type="EMBL" id="TPX43573.1"/>
    </source>
</evidence>
<dbReference type="InterPro" id="IPR027073">
    <property type="entry name" value="5_3_exoribonuclease"/>
</dbReference>
<dbReference type="PANTHER" id="PTHR12341">
    <property type="entry name" value="5'-&gt;3' EXORIBONUCLEASE"/>
    <property type="match status" value="1"/>
</dbReference>
<dbReference type="GO" id="GO:0000184">
    <property type="term" value="P:nuclear-transcribed mRNA catabolic process, nonsense-mediated decay"/>
    <property type="evidence" value="ECO:0007669"/>
    <property type="project" value="UniProtKB-KW"/>
</dbReference>
<feature type="region of interest" description="Disordered" evidence="6">
    <location>
        <begin position="1376"/>
        <end position="1395"/>
    </location>
</feature>
<comment type="caution">
    <text evidence="12">The sequence shown here is derived from an EMBL/GenBank/DDBJ whole genome shotgun (WGS) entry which is preliminary data.</text>
</comment>
<feature type="domain" description="Xrn1 N-terminal" evidence="7">
    <location>
        <begin position="1"/>
        <end position="227"/>
    </location>
</feature>
<dbReference type="FunFam" id="3.40.50.12390:FF:000002">
    <property type="entry name" value="5'-3' exoribonuclease 1"/>
    <property type="match status" value="1"/>
</dbReference>
<keyword evidence="5" id="KW-0694">RNA-binding</keyword>
<dbReference type="GO" id="GO:0004534">
    <property type="term" value="F:5'-3' RNA exonuclease activity"/>
    <property type="evidence" value="ECO:0007669"/>
    <property type="project" value="TreeGrafter"/>
</dbReference>
<keyword evidence="3 5" id="KW-0269">Exonuclease</keyword>
<accession>A0A507CWQ1</accession>
<keyword evidence="2 5" id="KW-0378">Hydrolase</keyword>
<dbReference type="InterPro" id="IPR041385">
    <property type="entry name" value="SH3_12"/>
</dbReference>
<feature type="domain" description="5'-3' exoribonuclease 1 SH3-like" evidence="9">
    <location>
        <begin position="1161"/>
        <end position="1227"/>
    </location>
</feature>
<dbReference type="Gene3D" id="2.170.260.40">
    <property type="match status" value="1"/>
</dbReference>
<dbReference type="InterPro" id="IPR014722">
    <property type="entry name" value="Rib_uL2_dom2"/>
</dbReference>
<dbReference type="Pfam" id="PF03159">
    <property type="entry name" value="XRN_N"/>
    <property type="match status" value="1"/>
</dbReference>
<evidence type="ECO:0000256" key="3">
    <source>
        <dbReference type="ARBA" id="ARBA00022839"/>
    </source>
</evidence>
<dbReference type="InterPro" id="IPR016494">
    <property type="entry name" value="5_3_exoribonuclease_1"/>
</dbReference>
<evidence type="ECO:0000256" key="2">
    <source>
        <dbReference type="ARBA" id="ARBA00022801"/>
    </source>
</evidence>
<keyword evidence="5" id="KW-0866">Nonsense-mediated mRNA decay</keyword>
<dbReference type="InterPro" id="IPR047007">
    <property type="entry name" value="XRN1_D1_sf"/>
</dbReference>
<name>A0A507CWQ1_9FUNG</name>
<dbReference type="PIRSF" id="PIRSF006743">
    <property type="entry name" value="Exonuclease_Xnr1"/>
    <property type="match status" value="1"/>
</dbReference>
<dbReference type="Pfam" id="PF18332">
    <property type="entry name" value="XRN1_D1"/>
    <property type="match status" value="1"/>
</dbReference>
<dbReference type="InterPro" id="IPR047008">
    <property type="entry name" value="XRN1_SH3_sf"/>
</dbReference>
<dbReference type="GO" id="GO:0016075">
    <property type="term" value="P:rRNA catabolic process"/>
    <property type="evidence" value="ECO:0007669"/>
    <property type="project" value="TreeGrafter"/>
</dbReference>
<gene>
    <name evidence="12" type="ORF">SeLEV6574_g04985</name>
</gene>
<reference evidence="12 13" key="1">
    <citation type="journal article" date="2019" name="Sci. Rep.">
        <title>Comparative genomics of chytrid fungi reveal insights into the obligate biotrophic and pathogenic lifestyle of Synchytrium endobioticum.</title>
        <authorList>
            <person name="van de Vossenberg B.T.L.H."/>
            <person name="Warris S."/>
            <person name="Nguyen H.D.T."/>
            <person name="van Gent-Pelzer M.P.E."/>
            <person name="Joly D.L."/>
            <person name="van de Geest H.C."/>
            <person name="Bonants P.J.M."/>
            <person name="Smith D.S."/>
            <person name="Levesque C.A."/>
            <person name="van der Lee T.A.J."/>
        </authorList>
    </citation>
    <scope>NUCLEOTIDE SEQUENCE [LARGE SCALE GENOMIC DNA]</scope>
    <source>
        <strain evidence="12 13">LEV6574</strain>
    </source>
</reference>
<evidence type="ECO:0000256" key="6">
    <source>
        <dbReference type="SAM" id="MobiDB-lite"/>
    </source>
</evidence>
<dbReference type="EMBL" id="QEAM01000218">
    <property type="protein sequence ID" value="TPX43573.1"/>
    <property type="molecule type" value="Genomic_DNA"/>
</dbReference>
<dbReference type="Pfam" id="PF18129">
    <property type="entry name" value="SH3_12"/>
    <property type="match status" value="1"/>
</dbReference>
<comment type="similarity">
    <text evidence="4 5">Belongs to the 5'-3' exonuclease family.</text>
</comment>
<dbReference type="Gene3D" id="3.40.50.12390">
    <property type="match status" value="2"/>
</dbReference>
<evidence type="ECO:0000259" key="8">
    <source>
        <dbReference type="Pfam" id="PF17846"/>
    </source>
</evidence>
<keyword evidence="1 5" id="KW-0540">Nuclease</keyword>
<feature type="compositionally biased region" description="Basic and acidic residues" evidence="6">
    <location>
        <begin position="104"/>
        <end position="127"/>
    </location>
</feature>
<evidence type="ECO:0000259" key="11">
    <source>
        <dbReference type="Pfam" id="PF18334"/>
    </source>
</evidence>
<feature type="domain" description="5'-3' exoribonuclease 1 D1" evidence="10">
    <location>
        <begin position="721"/>
        <end position="907"/>
    </location>
</feature>
<dbReference type="InterPro" id="IPR041412">
    <property type="entry name" value="Xrn1_helical"/>
</dbReference>
<dbReference type="InterPro" id="IPR004859">
    <property type="entry name" value="Xrn1_N"/>
</dbReference>
<evidence type="ECO:0000259" key="7">
    <source>
        <dbReference type="Pfam" id="PF03159"/>
    </source>
</evidence>
<feature type="compositionally biased region" description="Low complexity" evidence="6">
    <location>
        <begin position="1381"/>
        <end position="1393"/>
    </location>
</feature>
<dbReference type="VEuPathDB" id="FungiDB:SeMB42_g01129"/>
<dbReference type="GO" id="GO:0003723">
    <property type="term" value="F:RNA binding"/>
    <property type="evidence" value="ECO:0007669"/>
    <property type="project" value="UniProtKB-KW"/>
</dbReference>
<dbReference type="InterPro" id="IPR040992">
    <property type="entry name" value="XRN1_D1"/>
</dbReference>
<sequence>MGIPKFFRWMSERYPLCSQLITENGIPEFDNLYLDMNGIIHACSHPNDGDVHFRLSEEAIFLAIFNYIDALFGKIRPKKLFFMAVDGVAPRAKMNQQRARRFRTAKEADEARKRAERKGEKLPKEPPFDSNCITPGTYFMTRLSAQLKYFVNKKMTNDTSWHGVQVVLSGHEVPGEGEHKIMEYLRLAKSRPEWDPNTRHCLYGLDADLIMLGLLSHEPHFALLREEVTFGKIKKTPSASANPDTQSFYLLHLSLLREYLNLEFAQLRETLPFPYDLERIIDDFILMAFFVGNDFLPHLPTLHINEGALATMFSKYKKILPTLGGYLNDGGNLNLGRCEVLLRAISEVEREKFEDERLDLKWLSSKMDREGAGPANGQKKKKINVITPSQKKILESITDFICNPPSQDPARLWFGPNLSARDRGFLRRVAKDLTILFGEDIKDLEHPNVKSMYLEVDSDEDQSEDESSDARNRVLRRYAQMEVSADVEMTSEMREAANKKLIEEEYQAMKKHYYKEKLEIDRGNKEQMEKLVYHYVEGLQWVLLYYYEGVASWEWFYPYHYAPMTSDLVDLARFKFEFQLGQPFLPFEQLMGVLPAASKQLIPAAYQDLMTDSGSPIIDMYPIDFQLDMNGKKAQWEAVVKIPFVDQTRLLRTLKAREGQLSQSEKQRNTWGPSTSFTYDPKNPQVYTSPIASVFPDIAACVCKMEDYNLPVVGLHGLVKGLCPGVQLGKHYMPGFPSLHTLSHTGVLSFHSVNVFGVESLRESMVITLSDNGKKAEDVCWEKFEKKVYISWPYLTEASVVGVSDEYFYYTLVATPSCRTDIVRQQHTERSQDRFSREAEKCEGQYSKRFGTIIGPVDIMLHVLPLKGMALKEDGSLVKEFAENDIMVPMQTVVDSVATEDPRFLEKPPPPLSEEFPLCSRVFFLGGKSYGCIAEIQGYNENKLVITLLVPKEPELENGLDFTRDMASEAQEQELYLPAYQVCRLVGISALALSKVASSLHVVSRRTENRYNVGLNLKFDSKSQKVLGYSRKTENGWEYTQKVIDLIREYKSKFPEVLAVLDEKQGRGEFYEDTDFFPPDKADEKLAELREWLNLHGVKGLERVSLASNALTKDHVHEIQAAVDEIYKDIKLPGFKKITVRNVPRHSVLKPAHAKNRLAHQHFDLGDRVLYVADIGIVPFGSPGTIVGLDGPLVEVLFDRPFMGGTTLDDRCAPSRGMEVSKYTILNLTNPQPPVPRPNGSASVKQTYNRIMKGVPASAQETNETRHPSRDNCTQINVNALFPNAENVAWKKQTPKPILSRYDVASNHVLEARSVSTKESLVNINVNGRNSQVPADGIVEERKIGTLKMTIIKRAVIPSSDTSVTTTAAATVVTPNEHSCSSSSGGTNTKTGTPLDKLLPAVPPVAGQTYYPNGYNSHSYGYYNQQPYSQAPYYGHQNNYYSQYVPQTYDTVYSQGYDSSYAYLDGMHNSRNNGESAGVITAKLKNVLNVVDPSETR</sequence>
<dbReference type="InterPro" id="IPR041106">
    <property type="entry name" value="XRN1_D2_D3"/>
</dbReference>
<dbReference type="GO" id="GO:0005737">
    <property type="term" value="C:cytoplasm"/>
    <property type="evidence" value="ECO:0007669"/>
    <property type="project" value="UniProtKB-SubCell"/>
</dbReference>
<protein>
    <recommendedName>
        <fullName evidence="5">5'-3' exoribonuclease 1</fullName>
        <ecNumber evidence="5">3.1.13.-</ecNumber>
    </recommendedName>
</protein>
<comment type="subcellular location">
    <subcellularLocation>
        <location evidence="5">Cytoplasm</location>
    </subcellularLocation>
</comment>
<comment type="function">
    <text evidence="5">Multifunctional protein that exhibits several independent functions at different levels of the cellular processes. 5'-3' exonuclease component of the nonsense-mediated mRNA decay (NMD) which is a highly conserved mRNA degradation pathway, an RNA surveillance system whose role is to identify and rid cells of mRNA with premature termination codons and thus prevents accumulation of potentially harmful truncated proteins.</text>
</comment>
<feature type="region of interest" description="Disordered" evidence="6">
    <location>
        <begin position="101"/>
        <end position="128"/>
    </location>
</feature>
<dbReference type="Proteomes" id="UP000320475">
    <property type="component" value="Unassembled WGS sequence"/>
</dbReference>
<evidence type="ECO:0000259" key="9">
    <source>
        <dbReference type="Pfam" id="PF18129"/>
    </source>
</evidence>
<feature type="domain" description="Exoribonuclease Xrn1 D2/D3" evidence="11">
    <location>
        <begin position="911"/>
        <end position="1129"/>
    </location>
</feature>
<dbReference type="Pfam" id="PF17846">
    <property type="entry name" value="XRN_M"/>
    <property type="match status" value="1"/>
</dbReference>
<evidence type="ECO:0000256" key="4">
    <source>
        <dbReference type="ARBA" id="ARBA00038299"/>
    </source>
</evidence>
<evidence type="ECO:0000256" key="1">
    <source>
        <dbReference type="ARBA" id="ARBA00022722"/>
    </source>
</evidence>
<keyword evidence="5" id="KW-0963">Cytoplasm</keyword>
<dbReference type="Gene3D" id="2.30.30.30">
    <property type="match status" value="1"/>
</dbReference>
<dbReference type="Gene3D" id="1.25.40.1050">
    <property type="match status" value="1"/>
</dbReference>
<proteinExistence type="inferred from homology"/>
<evidence type="ECO:0000256" key="5">
    <source>
        <dbReference type="PIRNR" id="PIRNR006743"/>
    </source>
</evidence>
<organism evidence="12 13">
    <name type="scientific">Synchytrium endobioticum</name>
    <dbReference type="NCBI Taxonomy" id="286115"/>
    <lineage>
        <taxon>Eukaryota</taxon>
        <taxon>Fungi</taxon>
        <taxon>Fungi incertae sedis</taxon>
        <taxon>Chytridiomycota</taxon>
        <taxon>Chytridiomycota incertae sedis</taxon>
        <taxon>Chytridiomycetes</taxon>
        <taxon>Synchytriales</taxon>
        <taxon>Synchytriaceae</taxon>
        <taxon>Synchytrium</taxon>
    </lineage>
</organism>